<feature type="domain" description="Golgin subfamily A conserved" evidence="4">
    <location>
        <begin position="659"/>
        <end position="818"/>
    </location>
</feature>
<feature type="compositionally biased region" description="Polar residues" evidence="3">
    <location>
        <begin position="41"/>
        <end position="53"/>
    </location>
</feature>
<evidence type="ECO:0000256" key="3">
    <source>
        <dbReference type="SAM" id="MobiDB-lite"/>
    </source>
</evidence>
<dbReference type="KEGG" id="aplc:110976382"/>
<keyword evidence="1 2" id="KW-0175">Coiled coil</keyword>
<feature type="coiled-coil region" evidence="2">
    <location>
        <begin position="160"/>
        <end position="219"/>
    </location>
</feature>
<dbReference type="OrthoDB" id="5978643at2759"/>
<feature type="compositionally biased region" description="Basic residues" evidence="3">
    <location>
        <begin position="861"/>
        <end position="872"/>
    </location>
</feature>
<organism evidence="5 6">
    <name type="scientific">Acanthaster planci</name>
    <name type="common">Crown-of-thorns starfish</name>
    <dbReference type="NCBI Taxonomy" id="133434"/>
    <lineage>
        <taxon>Eukaryota</taxon>
        <taxon>Metazoa</taxon>
        <taxon>Echinodermata</taxon>
        <taxon>Eleutherozoa</taxon>
        <taxon>Asterozoa</taxon>
        <taxon>Asteroidea</taxon>
        <taxon>Valvatacea</taxon>
        <taxon>Valvatida</taxon>
        <taxon>Acanthasteridae</taxon>
        <taxon>Acanthaster</taxon>
    </lineage>
</organism>
<dbReference type="InterPro" id="IPR043976">
    <property type="entry name" value="GOLGA_cons_dom"/>
</dbReference>
<reference evidence="6" key="1">
    <citation type="submission" date="2025-08" db="UniProtKB">
        <authorList>
            <consortium name="RefSeq"/>
        </authorList>
    </citation>
    <scope>IDENTIFICATION</scope>
</reference>
<feature type="coiled-coil region" evidence="2">
    <location>
        <begin position="252"/>
        <end position="619"/>
    </location>
</feature>
<feature type="compositionally biased region" description="Basic and acidic residues" evidence="3">
    <location>
        <begin position="1"/>
        <end position="10"/>
    </location>
</feature>
<feature type="compositionally biased region" description="Basic residues" evidence="3">
    <location>
        <begin position="11"/>
        <end position="22"/>
    </location>
</feature>
<dbReference type="AlphaFoldDB" id="A0A8B7XYE5"/>
<sequence length="975" mass="110095">MADEDREKKLAAARKKLQRFQQKRTPANSPVPAKTRKADNPVSTPTTPLTNSQPSKACPPPSTPPRAAQGSHSHTPATRHSPRQSLSASSSGHPNPANRVLNSSYQPAISPSASAADVRPLSSTESLRQLSMQVNGLVSEAEYLNGLEEDAVDTRTRLGLNELEVRNQELAADRDEHALSNQQLQLHVEELRSHSEKLQDQLQKERKESEQRLFKEQSTLREQLQVHIQTIGILVSEKSDLQSALAQSQQSLKQKAGEADNLSSRLQASRQRVAELERELASVSSTSQQYQKTSAGLDKEKDSLKLDVYKLQKANEELSQRNSETSSQLKTKVSETSQLEQLVQDLKDRLSSAELRAHQLANQSSSQQDTHDALLRVQEEKADLESKLAQYNQSFQQLTAEREQLAEQFQQHTQHYQKQAQELVQQLQTQAQEKEALLGKQAELQKQITEMENAKAADPERGDLVNRQEVEQLQQRIAQLEAEKQSVHGQYQLQVSDNTQLSRLYQEKVEHVEELERQLARLQEEASDRASLLESAQGDKVTISRAMAQNKELKVQLEELQSAFVKMTNDNMEMLSSLQSEQHVGQELASRLGQQEDELKDLKQQLHSKENECDILKSQNYSFNKQLLQQATMADRVQHYEAQSHISETLQKDLCCKKVDSLSAAIRQLEMERDQLTESFHEQQAQHKALLEEMEKIRRQQGQEPAVLPDVQFVSKEAFDTMNAAMDMLQDRFASVMREKAELSERCQELEHINLQLSGETETIGEYISLYHSQRDMMKRRQEERERFVVSLAKEKEEMQQKLNQLQNLMMQLIQEKQRPAHSRTPNQFPSFLGSPSSTPGGANPINSPASPFGGLVTDAHHHHQNHSKKHQTLSGSLDSTTLDDDSDGDDWPSSSSDSIEEATMAEHYHTAHNLTLDNSSPHHGPGPRPTTDHTAQQIMELLEQIGGSHIIDRGTILDRDFAPCKCCSGHLVDV</sequence>
<feature type="compositionally biased region" description="Polar residues" evidence="3">
    <location>
        <begin position="100"/>
        <end position="113"/>
    </location>
</feature>
<dbReference type="GO" id="GO:0005801">
    <property type="term" value="C:cis-Golgi network"/>
    <property type="evidence" value="ECO:0007669"/>
    <property type="project" value="TreeGrafter"/>
</dbReference>
<evidence type="ECO:0000256" key="1">
    <source>
        <dbReference type="ARBA" id="ARBA00023054"/>
    </source>
</evidence>
<dbReference type="GO" id="GO:0007030">
    <property type="term" value="P:Golgi organization"/>
    <property type="evidence" value="ECO:0007669"/>
    <property type="project" value="TreeGrafter"/>
</dbReference>
<dbReference type="RefSeq" id="XP_022085282.1">
    <property type="nucleotide sequence ID" value="XM_022229590.1"/>
</dbReference>
<dbReference type="Proteomes" id="UP000694845">
    <property type="component" value="Unplaced"/>
</dbReference>
<feature type="region of interest" description="Disordered" evidence="3">
    <location>
        <begin position="817"/>
        <end position="900"/>
    </location>
</feature>
<feature type="region of interest" description="Disordered" evidence="3">
    <location>
        <begin position="1"/>
        <end position="120"/>
    </location>
</feature>
<feature type="coiled-coil region" evidence="2">
    <location>
        <begin position="726"/>
        <end position="760"/>
    </location>
</feature>
<accession>A0A8B7XYE5</accession>
<dbReference type="PANTHER" id="PTHR10881">
    <property type="entry name" value="GOLGIN SUBFAMILY A MEMBER-RELATED"/>
    <property type="match status" value="1"/>
</dbReference>
<keyword evidence="5" id="KW-1185">Reference proteome</keyword>
<evidence type="ECO:0000256" key="2">
    <source>
        <dbReference type="SAM" id="Coils"/>
    </source>
</evidence>
<feature type="compositionally biased region" description="Polar residues" evidence="3">
    <location>
        <begin position="824"/>
        <end position="850"/>
    </location>
</feature>
<proteinExistence type="predicted"/>
<evidence type="ECO:0000259" key="4">
    <source>
        <dbReference type="Pfam" id="PF15070"/>
    </source>
</evidence>
<gene>
    <name evidence="6" type="primary">LOC110976382</name>
</gene>
<dbReference type="PANTHER" id="PTHR10881:SF46">
    <property type="entry name" value="GOLGIN SUBFAMILY A MEMBER 2"/>
    <property type="match status" value="1"/>
</dbReference>
<dbReference type="Pfam" id="PF15070">
    <property type="entry name" value="GOLGA2L5"/>
    <property type="match status" value="2"/>
</dbReference>
<feature type="compositionally biased region" description="Acidic residues" evidence="3">
    <location>
        <begin position="882"/>
        <end position="891"/>
    </location>
</feature>
<feature type="domain" description="Golgin subfamily A conserved" evidence="4">
    <location>
        <begin position="391"/>
        <end position="630"/>
    </location>
</feature>
<dbReference type="GeneID" id="110976382"/>
<name>A0A8B7XYE5_ACAPL</name>
<evidence type="ECO:0000313" key="6">
    <source>
        <dbReference type="RefSeq" id="XP_022085282.1"/>
    </source>
</evidence>
<dbReference type="GO" id="GO:0000137">
    <property type="term" value="C:Golgi cis cisterna"/>
    <property type="evidence" value="ECO:0007669"/>
    <property type="project" value="TreeGrafter"/>
</dbReference>
<feature type="coiled-coil region" evidence="2">
    <location>
        <begin position="659"/>
        <end position="700"/>
    </location>
</feature>
<dbReference type="InterPro" id="IPR024858">
    <property type="entry name" value="GOLGA"/>
</dbReference>
<feature type="compositionally biased region" description="Polar residues" evidence="3">
    <location>
        <begin position="70"/>
        <end position="93"/>
    </location>
</feature>
<dbReference type="OMA" id="IQVIIAE"/>
<dbReference type="GO" id="GO:0032580">
    <property type="term" value="C:Golgi cisterna membrane"/>
    <property type="evidence" value="ECO:0007669"/>
    <property type="project" value="TreeGrafter"/>
</dbReference>
<evidence type="ECO:0000313" key="5">
    <source>
        <dbReference type="Proteomes" id="UP000694845"/>
    </source>
</evidence>
<protein>
    <submittedName>
        <fullName evidence="6">Golgin subfamily A member 2-like</fullName>
    </submittedName>
</protein>